<dbReference type="PROSITE" id="PS00715">
    <property type="entry name" value="SIGMA70_1"/>
    <property type="match status" value="1"/>
</dbReference>
<dbReference type="KEGG" id="smao:CAG99_04020"/>
<dbReference type="Pfam" id="PF04539">
    <property type="entry name" value="Sigma70_r3"/>
    <property type="match status" value="1"/>
</dbReference>
<dbReference type="GO" id="GO:0003677">
    <property type="term" value="F:DNA binding"/>
    <property type="evidence" value="ECO:0007669"/>
    <property type="project" value="UniProtKB-UniRule"/>
</dbReference>
<name>A0A1W7CTH8_9ACTN</name>
<feature type="compositionally biased region" description="Basic residues" evidence="6">
    <location>
        <begin position="81"/>
        <end position="96"/>
    </location>
</feature>
<evidence type="ECO:0000256" key="3">
    <source>
        <dbReference type="ARBA" id="ARBA00023125"/>
    </source>
</evidence>
<feature type="region of interest" description="Disordered" evidence="6">
    <location>
        <begin position="524"/>
        <end position="543"/>
    </location>
</feature>
<feature type="short sequence motif" description="Interaction with polymerase core subunit RpoC" evidence="5">
    <location>
        <begin position="334"/>
        <end position="337"/>
    </location>
</feature>
<feature type="compositionally biased region" description="Basic and acidic residues" evidence="6">
    <location>
        <begin position="170"/>
        <end position="185"/>
    </location>
</feature>
<dbReference type="AlphaFoldDB" id="A0A1W7CTH8"/>
<gene>
    <name evidence="5" type="primary">sigA</name>
    <name evidence="9" type="ORF">CAG99_04020</name>
</gene>
<dbReference type="Pfam" id="PF04545">
    <property type="entry name" value="Sigma70_r4"/>
    <property type="match status" value="1"/>
</dbReference>
<keyword evidence="10" id="KW-1185">Reference proteome</keyword>
<comment type="subcellular location">
    <subcellularLocation>
        <location evidence="5">Cytoplasm</location>
    </subcellularLocation>
</comment>
<dbReference type="InterPro" id="IPR036388">
    <property type="entry name" value="WH-like_DNA-bd_sf"/>
</dbReference>
<dbReference type="CDD" id="cd06171">
    <property type="entry name" value="Sigma70_r4"/>
    <property type="match status" value="1"/>
</dbReference>
<feature type="domain" description="RNA polymerase sigma-70" evidence="8">
    <location>
        <begin position="503"/>
        <end position="529"/>
    </location>
</feature>
<evidence type="ECO:0000313" key="10">
    <source>
        <dbReference type="Proteomes" id="UP000194218"/>
    </source>
</evidence>
<comment type="function">
    <text evidence="5">Sigma factors are initiation factors that promote the attachment of RNA polymerase to specific initiation sites and are then released. This sigma factor is the primary sigma factor during exponential growth.</text>
</comment>
<evidence type="ECO:0000313" key="9">
    <source>
        <dbReference type="EMBL" id="ARQ68114.1"/>
    </source>
</evidence>
<feature type="compositionally biased region" description="Basic residues" evidence="6">
    <location>
        <begin position="141"/>
        <end position="163"/>
    </location>
</feature>
<dbReference type="OrthoDB" id="9809557at2"/>
<dbReference type="RefSeq" id="WP_086157630.1">
    <property type="nucleotide sequence ID" value="NZ_CP021121.1"/>
</dbReference>
<dbReference type="InterPro" id="IPR009042">
    <property type="entry name" value="RNA_pol_sigma70_r1_2"/>
</dbReference>
<feature type="domain" description="RNA polymerase sigma-70" evidence="7">
    <location>
        <begin position="334"/>
        <end position="347"/>
    </location>
</feature>
<evidence type="ECO:0000256" key="2">
    <source>
        <dbReference type="ARBA" id="ARBA00023082"/>
    </source>
</evidence>
<dbReference type="NCBIfam" id="NF004561">
    <property type="entry name" value="PRK05901.1-3"/>
    <property type="match status" value="1"/>
</dbReference>
<dbReference type="FunFam" id="1.10.601.10:FF:000003">
    <property type="entry name" value="RNA polymerase sigma factor SigA"/>
    <property type="match status" value="1"/>
</dbReference>
<sequence>MFVSASTSRTLPAEIAESNSVMALIERGKAEGQIAGDDVRRAFEADQIPSTQWKNVLRSLNQILDEEGVTLMVSAAEAPKRTRKSVAAKTTAKRTATKTVAAKTTPAKKATAMAHPEEPADSGSVGSAGGAGGSGAVAKKAAAKKPVAKKAPAKKAVAKKAPAKKAAVAKKTDAAKGTEPKKEIVDEFLEGEEEVLEEPAERAVRGAAPGEGPDGKPENEGFVLSDEDEDDAPAQQVAAAGATADPVKDYLKQIGKVPLLNAEQEVELAKRIEAGLFAEDKLASSDKTAPKLRRELEIISEDGRRAKNHLLEANLRLVVSLAKRYTGRGMLFLDLIQEGNLGLIRAVEKFDYTKGYKFSTYATWWIRQAITRAMADQARTIRIPVHMVEVINKLARVQRQMLQDLGREPTPEELAKELDMTPEKVVEVQKYGREPISLHTPLGEDGDSEFGDLIEDSEAVVPADAVSFTLLQEQLHSVLDTLSEREAGVVSMRFGLTDGQPKTLDEIGKVYGVTRERIRQIESKTMSKLRHPSRSQVLRDYLD</sequence>
<dbReference type="SUPFAM" id="SSF88659">
    <property type="entry name" value="Sigma3 and sigma4 domains of RNA polymerase sigma factors"/>
    <property type="match status" value="2"/>
</dbReference>
<evidence type="ECO:0000256" key="1">
    <source>
        <dbReference type="ARBA" id="ARBA00023015"/>
    </source>
</evidence>
<comment type="subunit">
    <text evidence="5">Interacts transiently with the RNA polymerase catalytic core.</text>
</comment>
<keyword evidence="1 5" id="KW-0805">Transcription regulation</keyword>
<feature type="region of interest" description="Sigma-70 factor domain-3" evidence="5">
    <location>
        <begin position="389"/>
        <end position="465"/>
    </location>
</feature>
<dbReference type="PANTHER" id="PTHR30603">
    <property type="entry name" value="RNA POLYMERASE SIGMA FACTOR RPO"/>
    <property type="match status" value="1"/>
</dbReference>
<dbReference type="InterPro" id="IPR007627">
    <property type="entry name" value="RNA_pol_sigma70_r2"/>
</dbReference>
<dbReference type="Pfam" id="PF00140">
    <property type="entry name" value="Sigma70_r1_2"/>
    <property type="match status" value="1"/>
</dbReference>
<feature type="compositionally biased region" description="Low complexity" evidence="6">
    <location>
        <begin position="233"/>
        <end position="242"/>
    </location>
</feature>
<protein>
    <recommendedName>
        <fullName evidence="5">RNA polymerase sigma factor SigA</fullName>
    </recommendedName>
</protein>
<dbReference type="GO" id="GO:0006352">
    <property type="term" value="P:DNA-templated transcription initiation"/>
    <property type="evidence" value="ECO:0007669"/>
    <property type="project" value="UniProtKB-UniRule"/>
</dbReference>
<evidence type="ECO:0000256" key="4">
    <source>
        <dbReference type="ARBA" id="ARBA00023163"/>
    </source>
</evidence>
<feature type="compositionally biased region" description="Acidic residues" evidence="6">
    <location>
        <begin position="186"/>
        <end position="198"/>
    </location>
</feature>
<dbReference type="InterPro" id="IPR014284">
    <property type="entry name" value="RNA_pol_sigma-70_dom"/>
</dbReference>
<dbReference type="InterPro" id="IPR028630">
    <property type="entry name" value="Sigma70_RpoD"/>
</dbReference>
<dbReference type="SUPFAM" id="SSF88946">
    <property type="entry name" value="Sigma2 domain of RNA polymerase sigma factors"/>
    <property type="match status" value="1"/>
</dbReference>
<organism evidence="9 10">
    <name type="scientific">Streptomyces marincola</name>
    <dbReference type="NCBI Taxonomy" id="2878388"/>
    <lineage>
        <taxon>Bacteria</taxon>
        <taxon>Bacillati</taxon>
        <taxon>Actinomycetota</taxon>
        <taxon>Actinomycetes</taxon>
        <taxon>Kitasatosporales</taxon>
        <taxon>Streptomycetaceae</taxon>
        <taxon>Streptomyces</taxon>
    </lineage>
</organism>
<feature type="region of interest" description="Sigma-70 factor domain-2" evidence="5">
    <location>
        <begin position="310"/>
        <end position="380"/>
    </location>
</feature>
<dbReference type="NCBIfam" id="TIGR02393">
    <property type="entry name" value="RpoD_Cterm"/>
    <property type="match status" value="1"/>
</dbReference>
<dbReference type="NCBIfam" id="NF005920">
    <property type="entry name" value="PRK07921.1"/>
    <property type="match status" value="1"/>
</dbReference>
<dbReference type="InterPro" id="IPR000943">
    <property type="entry name" value="RNA_pol_sigma70"/>
</dbReference>
<keyword evidence="4 5" id="KW-0804">Transcription</keyword>
<evidence type="ECO:0000259" key="7">
    <source>
        <dbReference type="PROSITE" id="PS00715"/>
    </source>
</evidence>
<dbReference type="Gene3D" id="1.10.601.10">
    <property type="entry name" value="RNA Polymerase Primary Sigma Factor"/>
    <property type="match status" value="2"/>
</dbReference>
<feature type="region of interest" description="Disordered" evidence="6">
    <location>
        <begin position="81"/>
        <end position="242"/>
    </location>
</feature>
<reference evidence="9 10" key="1">
    <citation type="submission" date="2017-05" db="EMBL/GenBank/DDBJ databases">
        <title>Complete genome sequence of Streptomyces sp. SCSIO 03032 revealed the diverse biosynthetic pathways for its bioactive secondary metabolites.</title>
        <authorList>
            <person name="Ma L."/>
            <person name="Zhu Y."/>
            <person name="Zhang W."/>
            <person name="Zhang G."/>
            <person name="Tian X."/>
            <person name="Zhang S."/>
            <person name="Zhang C."/>
        </authorList>
    </citation>
    <scope>NUCLEOTIDE SEQUENCE [LARGE SCALE GENOMIC DNA]</scope>
    <source>
        <strain evidence="9 10">SCSIO 03032</strain>
    </source>
</reference>
<dbReference type="Pfam" id="PF04542">
    <property type="entry name" value="Sigma70_r2"/>
    <property type="match status" value="1"/>
</dbReference>
<dbReference type="FunFam" id="1.10.10.10:FF:000002">
    <property type="entry name" value="RNA polymerase sigma factor SigA"/>
    <property type="match status" value="1"/>
</dbReference>
<dbReference type="InterPro" id="IPR050239">
    <property type="entry name" value="Sigma-70_RNA_pol_init_factors"/>
</dbReference>
<dbReference type="PROSITE" id="PS00716">
    <property type="entry name" value="SIGMA70_2"/>
    <property type="match status" value="1"/>
</dbReference>
<dbReference type="GO" id="GO:0005737">
    <property type="term" value="C:cytoplasm"/>
    <property type="evidence" value="ECO:0007669"/>
    <property type="project" value="UniProtKB-SubCell"/>
</dbReference>
<dbReference type="Proteomes" id="UP000194218">
    <property type="component" value="Chromosome"/>
</dbReference>
<dbReference type="GO" id="GO:0016987">
    <property type="term" value="F:sigma factor activity"/>
    <property type="evidence" value="ECO:0007669"/>
    <property type="project" value="UniProtKB-UniRule"/>
</dbReference>
<dbReference type="InterPro" id="IPR007624">
    <property type="entry name" value="RNA_pol_sigma70_r3"/>
</dbReference>
<feature type="DNA-binding region" description="H-T-H motif" evidence="5">
    <location>
        <begin position="504"/>
        <end position="523"/>
    </location>
</feature>
<keyword evidence="5" id="KW-0963">Cytoplasm</keyword>
<accession>A0A1W7CTH8</accession>
<dbReference type="InterPro" id="IPR013324">
    <property type="entry name" value="RNA_pol_sigma_r3/r4-like"/>
</dbReference>
<dbReference type="FunFam" id="1.10.601.10:FF:000001">
    <property type="entry name" value="RNA polymerase sigma factor SigA"/>
    <property type="match status" value="1"/>
</dbReference>
<evidence type="ECO:0000259" key="8">
    <source>
        <dbReference type="PROSITE" id="PS00716"/>
    </source>
</evidence>
<feature type="region of interest" description="Sigma-70 factor domain-4" evidence="5">
    <location>
        <begin position="478"/>
        <end position="531"/>
    </location>
</feature>
<keyword evidence="2 5" id="KW-0731">Sigma factor</keyword>
<comment type="similarity">
    <text evidence="5">Belongs to the sigma-70 factor family. RpoD/SigA subfamily.</text>
</comment>
<dbReference type="HAMAP" id="MF_00963">
    <property type="entry name" value="Sigma70_RpoD_SigA"/>
    <property type="match status" value="1"/>
</dbReference>
<feature type="compositionally biased region" description="Low complexity" evidence="6">
    <location>
        <begin position="97"/>
        <end position="112"/>
    </location>
</feature>
<dbReference type="InterPro" id="IPR007630">
    <property type="entry name" value="RNA_pol_sigma70_r4"/>
</dbReference>
<feature type="compositionally biased region" description="Gly residues" evidence="6">
    <location>
        <begin position="126"/>
        <end position="135"/>
    </location>
</feature>
<dbReference type="EMBL" id="CP021121">
    <property type="protein sequence ID" value="ARQ68114.1"/>
    <property type="molecule type" value="Genomic_DNA"/>
</dbReference>
<dbReference type="FunFam" id="1.10.10.10:FF:000004">
    <property type="entry name" value="RNA polymerase sigma factor SigA"/>
    <property type="match status" value="1"/>
</dbReference>
<dbReference type="PANTHER" id="PTHR30603:SF59">
    <property type="entry name" value="RNA POLYMERASE PRINCIPAL SIGMA FACTOR HRDA"/>
    <property type="match status" value="1"/>
</dbReference>
<evidence type="ECO:0000256" key="5">
    <source>
        <dbReference type="HAMAP-Rule" id="MF_00963"/>
    </source>
</evidence>
<dbReference type="Gene3D" id="1.10.10.10">
    <property type="entry name" value="Winged helix-like DNA-binding domain superfamily/Winged helix DNA-binding domain"/>
    <property type="match status" value="2"/>
</dbReference>
<dbReference type="PRINTS" id="PR00046">
    <property type="entry name" value="SIGMA70FCT"/>
</dbReference>
<dbReference type="NCBIfam" id="TIGR02937">
    <property type="entry name" value="sigma70-ECF"/>
    <property type="match status" value="1"/>
</dbReference>
<proteinExistence type="inferred from homology"/>
<dbReference type="InterPro" id="IPR013325">
    <property type="entry name" value="RNA_pol_sigma_r2"/>
</dbReference>
<evidence type="ECO:0000256" key="6">
    <source>
        <dbReference type="SAM" id="MobiDB-lite"/>
    </source>
</evidence>
<dbReference type="InterPro" id="IPR012760">
    <property type="entry name" value="RNA_pol_sigma_RpoD_C"/>
</dbReference>
<keyword evidence="3 5" id="KW-0238">DNA-binding</keyword>